<protein>
    <submittedName>
        <fullName evidence="3">RelB antitoxin</fullName>
    </submittedName>
</protein>
<dbReference type="GO" id="GO:0006351">
    <property type="term" value="P:DNA-templated transcription"/>
    <property type="evidence" value="ECO:0007669"/>
    <property type="project" value="TreeGrafter"/>
</dbReference>
<dbReference type="Pfam" id="PF04221">
    <property type="entry name" value="RelB"/>
    <property type="match status" value="1"/>
</dbReference>
<name>T0ZIP9_9ZZZZ</name>
<keyword evidence="2" id="KW-1277">Toxin-antitoxin system</keyword>
<comment type="caution">
    <text evidence="3">The sequence shown here is derived from an EMBL/GenBank/DDBJ whole genome shotgun (WGS) entry which is preliminary data.</text>
</comment>
<dbReference type="PANTHER" id="PTHR38781:SF1">
    <property type="entry name" value="ANTITOXIN DINJ-RELATED"/>
    <property type="match status" value="1"/>
</dbReference>
<organism evidence="3">
    <name type="scientific">mine drainage metagenome</name>
    <dbReference type="NCBI Taxonomy" id="410659"/>
    <lineage>
        <taxon>unclassified sequences</taxon>
        <taxon>metagenomes</taxon>
        <taxon>ecological metagenomes</taxon>
    </lineage>
</organism>
<dbReference type="EMBL" id="AUZZ01006962">
    <property type="protein sequence ID" value="EQD44327.1"/>
    <property type="molecule type" value="Genomic_DNA"/>
</dbReference>
<dbReference type="InterPro" id="IPR007337">
    <property type="entry name" value="RelB/DinJ"/>
</dbReference>
<reference evidence="3" key="1">
    <citation type="submission" date="2013-08" db="EMBL/GenBank/DDBJ databases">
        <authorList>
            <person name="Mendez C."/>
            <person name="Richter M."/>
            <person name="Ferrer M."/>
            <person name="Sanchez J."/>
        </authorList>
    </citation>
    <scope>NUCLEOTIDE SEQUENCE</scope>
</reference>
<sequence>MKDAVIRARIDADLKARASAVLASCGLEVSDALRLFLSQVVAHKGLPFRIQGVADELSDAELAQLKRKSQERDRRIAASEDVSGGEMFLIRPEKARAARIRWPDASLI</sequence>
<dbReference type="NCBIfam" id="TIGR02384">
    <property type="entry name" value="RelB_DinJ"/>
    <property type="match status" value="1"/>
</dbReference>
<proteinExistence type="inferred from homology"/>
<dbReference type="GO" id="GO:0006355">
    <property type="term" value="P:regulation of DNA-templated transcription"/>
    <property type="evidence" value="ECO:0007669"/>
    <property type="project" value="InterPro"/>
</dbReference>
<dbReference type="Gene3D" id="1.10.1220.10">
    <property type="entry name" value="Met repressor-like"/>
    <property type="match status" value="1"/>
</dbReference>
<gene>
    <name evidence="3" type="ORF">B2A_09638</name>
</gene>
<reference evidence="3" key="2">
    <citation type="journal article" date="2014" name="ISME J.">
        <title>Microbial stratification in low pH oxic and suboxic macroscopic growths along an acid mine drainage.</title>
        <authorList>
            <person name="Mendez-Garcia C."/>
            <person name="Mesa V."/>
            <person name="Sprenger R.R."/>
            <person name="Richter M."/>
            <person name="Diez M.S."/>
            <person name="Solano J."/>
            <person name="Bargiela R."/>
            <person name="Golyshina O.V."/>
            <person name="Manteca A."/>
            <person name="Ramos J.L."/>
            <person name="Gallego J.R."/>
            <person name="Llorente I."/>
            <person name="Martins Dos Santos V.A."/>
            <person name="Jensen O.N."/>
            <person name="Pelaez A.I."/>
            <person name="Sanchez J."/>
            <person name="Ferrer M."/>
        </authorList>
    </citation>
    <scope>NUCLEOTIDE SEQUENCE</scope>
</reference>
<dbReference type="AlphaFoldDB" id="T0ZIP9"/>
<dbReference type="InterPro" id="IPR013321">
    <property type="entry name" value="Arc_rbn_hlx_hlx"/>
</dbReference>
<dbReference type="PANTHER" id="PTHR38781">
    <property type="entry name" value="ANTITOXIN DINJ-RELATED"/>
    <property type="match status" value="1"/>
</dbReference>
<evidence type="ECO:0000313" key="3">
    <source>
        <dbReference type="EMBL" id="EQD44327.1"/>
    </source>
</evidence>
<evidence type="ECO:0000256" key="1">
    <source>
        <dbReference type="ARBA" id="ARBA00010562"/>
    </source>
</evidence>
<evidence type="ECO:0000256" key="2">
    <source>
        <dbReference type="ARBA" id="ARBA00022649"/>
    </source>
</evidence>
<comment type="similarity">
    <text evidence="1">Belongs to the RelB/DinJ antitoxin family.</text>
</comment>
<accession>T0ZIP9</accession>